<dbReference type="InterPro" id="IPR036770">
    <property type="entry name" value="Ankyrin_rpt-contain_sf"/>
</dbReference>
<accession>A0A8H4J2V6</accession>
<dbReference type="Pfam" id="PF12796">
    <property type="entry name" value="Ank_2"/>
    <property type="match status" value="3"/>
</dbReference>
<feature type="repeat" description="ANK" evidence="3">
    <location>
        <begin position="119"/>
        <end position="151"/>
    </location>
</feature>
<dbReference type="Gene3D" id="1.25.40.20">
    <property type="entry name" value="Ankyrin repeat-containing domain"/>
    <property type="match status" value="4"/>
</dbReference>
<dbReference type="PRINTS" id="PR01415">
    <property type="entry name" value="ANKYRIN"/>
</dbReference>
<evidence type="ECO:0000313" key="4">
    <source>
        <dbReference type="EMBL" id="KAF4311746.1"/>
    </source>
</evidence>
<dbReference type="PROSITE" id="PS50297">
    <property type="entry name" value="ANK_REP_REGION"/>
    <property type="match status" value="3"/>
</dbReference>
<evidence type="ECO:0000256" key="3">
    <source>
        <dbReference type="PROSITE-ProRule" id="PRU00023"/>
    </source>
</evidence>
<feature type="repeat" description="ANK" evidence="3">
    <location>
        <begin position="186"/>
        <end position="218"/>
    </location>
</feature>
<keyword evidence="2 3" id="KW-0040">ANK repeat</keyword>
<organism evidence="4 5">
    <name type="scientific">Botryosphaeria dothidea</name>
    <dbReference type="NCBI Taxonomy" id="55169"/>
    <lineage>
        <taxon>Eukaryota</taxon>
        <taxon>Fungi</taxon>
        <taxon>Dikarya</taxon>
        <taxon>Ascomycota</taxon>
        <taxon>Pezizomycotina</taxon>
        <taxon>Dothideomycetes</taxon>
        <taxon>Dothideomycetes incertae sedis</taxon>
        <taxon>Botryosphaeriales</taxon>
        <taxon>Botryosphaeriaceae</taxon>
        <taxon>Botryosphaeria</taxon>
    </lineage>
</organism>
<comment type="caution">
    <text evidence="4">The sequence shown here is derived from an EMBL/GenBank/DDBJ whole genome shotgun (WGS) entry which is preliminary data.</text>
</comment>
<sequence>MALIGEACVSALASNNTNAIQLLFGHDVKNTIPQSSLRIACREGLKGTARLLVENEVSVSGDDNELAEAAVDMGDLGVLKYLKEKGLKVDRVQLVQAVRKGDEKRVSELLKKETDPNDKNQPLLHVAARHDKPKLIPILIKAGAEPEMLDVHGQTAINTAISRGHADFAKELINETNAGCIVKNNKDEFALHEAARRGVADIVDLLLEKDSEARTKSLKHLVLPNKDGMKPLLLAAEHGHPKAVEKLLAAKTSSLYDMWSRHPTESSPLLLAAENGHEEVVRVLCEHSVPMKNFSDSNGTTPLMAASKNRKGYNCVKLLLDEEGIDVNATDSQGNTALFYAIKKSRGSITELLLERGCRTTMRDDGPVVLVQAAEQGHKDIVNFLLDKGDSTETAASNGRTALSAAASSGHKDIVEMLVVYRADVRSRDQEGNTPLMLAVQREYEGVAKLLLKHGADIDDIKKDNSILSKKLRDRHK</sequence>
<evidence type="ECO:0000256" key="2">
    <source>
        <dbReference type="ARBA" id="ARBA00023043"/>
    </source>
</evidence>
<dbReference type="GO" id="GO:0019706">
    <property type="term" value="F:protein-cysteine S-palmitoyltransferase activity"/>
    <property type="evidence" value="ECO:0007669"/>
    <property type="project" value="UniProtKB-EC"/>
</dbReference>
<feature type="repeat" description="ANK" evidence="3">
    <location>
        <begin position="298"/>
        <end position="332"/>
    </location>
</feature>
<proteinExistence type="predicted"/>
<dbReference type="SMART" id="SM00248">
    <property type="entry name" value="ANK"/>
    <property type="match status" value="11"/>
</dbReference>
<feature type="repeat" description="ANK" evidence="3">
    <location>
        <begin position="431"/>
        <end position="463"/>
    </location>
</feature>
<dbReference type="PROSITE" id="PS50088">
    <property type="entry name" value="ANK_REPEAT"/>
    <property type="match status" value="6"/>
</dbReference>
<reference evidence="4" key="1">
    <citation type="submission" date="2020-04" db="EMBL/GenBank/DDBJ databases">
        <title>Genome Assembly and Annotation of Botryosphaeria dothidea sdau 11-99, a Latent Pathogen of Apple Fruit Ring Rot in China.</title>
        <authorList>
            <person name="Yu C."/>
            <person name="Diao Y."/>
            <person name="Lu Q."/>
            <person name="Zhao J."/>
            <person name="Cui S."/>
            <person name="Peng C."/>
            <person name="He B."/>
            <person name="Liu H."/>
        </authorList>
    </citation>
    <scope>NUCLEOTIDE SEQUENCE [LARGE SCALE GENOMIC DNA]</scope>
    <source>
        <strain evidence="4">Sdau11-99</strain>
    </source>
</reference>
<gene>
    <name evidence="4" type="ORF">GTA08_BOTSDO12623</name>
</gene>
<dbReference type="Proteomes" id="UP000572817">
    <property type="component" value="Unassembled WGS sequence"/>
</dbReference>
<dbReference type="InterPro" id="IPR002110">
    <property type="entry name" value="Ankyrin_rpt"/>
</dbReference>
<dbReference type="PANTHER" id="PTHR24161">
    <property type="entry name" value="ANK_REP_REGION DOMAIN-CONTAINING PROTEIN-RELATED"/>
    <property type="match status" value="1"/>
</dbReference>
<keyword evidence="1" id="KW-0677">Repeat</keyword>
<dbReference type="PANTHER" id="PTHR24161:SF124">
    <property type="entry name" value="TRANSIENT RECEPTOR POTENTIAL CHANNEL PYREXIA"/>
    <property type="match status" value="1"/>
</dbReference>
<keyword evidence="5" id="KW-1185">Reference proteome</keyword>
<dbReference type="SUPFAM" id="SSF48403">
    <property type="entry name" value="Ankyrin repeat"/>
    <property type="match status" value="2"/>
</dbReference>
<evidence type="ECO:0000256" key="1">
    <source>
        <dbReference type="ARBA" id="ARBA00022737"/>
    </source>
</evidence>
<feature type="repeat" description="ANK" evidence="3">
    <location>
        <begin position="398"/>
        <end position="430"/>
    </location>
</feature>
<evidence type="ECO:0000313" key="5">
    <source>
        <dbReference type="Proteomes" id="UP000572817"/>
    </source>
</evidence>
<feature type="repeat" description="ANK" evidence="3">
    <location>
        <begin position="333"/>
        <end position="365"/>
    </location>
</feature>
<dbReference type="EMBL" id="WWBZ02000008">
    <property type="protein sequence ID" value="KAF4311746.1"/>
    <property type="molecule type" value="Genomic_DNA"/>
</dbReference>
<dbReference type="OrthoDB" id="195446at2759"/>
<name>A0A8H4J2V6_9PEZI</name>
<dbReference type="AlphaFoldDB" id="A0A8H4J2V6"/>
<protein>
    <submittedName>
        <fullName evidence="4">Uncharacterized protein</fullName>
    </submittedName>
</protein>